<keyword evidence="2" id="KW-1185">Reference proteome</keyword>
<dbReference type="EMBL" id="LFZW01000001">
    <property type="protein sequence ID" value="KMY52034.1"/>
    <property type="molecule type" value="Genomic_DNA"/>
</dbReference>
<reference evidence="2" key="1">
    <citation type="submission" date="2015-07" db="EMBL/GenBank/DDBJ databases">
        <title>Genome sequencing project for genomic taxonomy and phylogenomics of Bacillus-like bacteria.</title>
        <authorList>
            <person name="Liu B."/>
            <person name="Wang J."/>
            <person name="Zhu Y."/>
            <person name="Liu G."/>
            <person name="Chen Q."/>
            <person name="Chen Z."/>
            <person name="Lan J."/>
            <person name="Che J."/>
            <person name="Ge C."/>
            <person name="Shi H."/>
            <person name="Pan Z."/>
            <person name="Liu X."/>
        </authorList>
    </citation>
    <scope>NUCLEOTIDE SEQUENCE [LARGE SCALE GENOMIC DNA]</scope>
    <source>
        <strain evidence="2">FJAT-27997</strain>
    </source>
</reference>
<evidence type="ECO:0000313" key="2">
    <source>
        <dbReference type="Proteomes" id="UP000037146"/>
    </source>
</evidence>
<sequence length="242" mass="27524">MKKSLLLIVVLVFGGALSLYTLDKAKTKKLHTPPELLATVDGDKVAYQVRSFERNGIIIVESKKEDPITKVNPRKKLLIDFAEEPESFIVSEIGNFGDEEDFIRAEDWNTFSFRESALGNSVGYKSYVIHAKWVNGKEATYSFKLDVKQLVSYQGLLPREHEKSALIILGKSGVSPVNFDENKYDLSPIHTIDADGKLPSEYPELKIESTPTYIIFDYTQEVFRTDDNEELIKYLESMQSKE</sequence>
<accession>A0A0K9GZ93</accession>
<protein>
    <submittedName>
        <fullName evidence="1">Uncharacterized protein</fullName>
    </submittedName>
</protein>
<dbReference type="OrthoDB" id="2919475at2"/>
<dbReference type="Proteomes" id="UP000037146">
    <property type="component" value="Unassembled WGS sequence"/>
</dbReference>
<dbReference type="RefSeq" id="WP_049683391.1">
    <property type="nucleotide sequence ID" value="NZ_LFZW01000001.1"/>
</dbReference>
<organism evidence="1 2">
    <name type="scientific">Peribacillus loiseleuriae</name>
    <dbReference type="NCBI Taxonomy" id="1679170"/>
    <lineage>
        <taxon>Bacteria</taxon>
        <taxon>Bacillati</taxon>
        <taxon>Bacillota</taxon>
        <taxon>Bacilli</taxon>
        <taxon>Bacillales</taxon>
        <taxon>Bacillaceae</taxon>
        <taxon>Peribacillus</taxon>
    </lineage>
</organism>
<proteinExistence type="predicted"/>
<comment type="caution">
    <text evidence="1">The sequence shown here is derived from an EMBL/GenBank/DDBJ whole genome shotgun (WGS) entry which is preliminary data.</text>
</comment>
<name>A0A0K9GZ93_9BACI</name>
<dbReference type="AlphaFoldDB" id="A0A0K9GZ93"/>
<gene>
    <name evidence="1" type="ORF">AC625_22945</name>
</gene>
<dbReference type="PATRIC" id="fig|1679170.3.peg.5168"/>
<evidence type="ECO:0000313" key="1">
    <source>
        <dbReference type="EMBL" id="KMY52034.1"/>
    </source>
</evidence>